<evidence type="ECO:0000313" key="3">
    <source>
        <dbReference type="Proteomes" id="UP000037997"/>
    </source>
</evidence>
<accession>A0A0N1ECG9</accession>
<keyword evidence="1" id="KW-0732">Signal</keyword>
<dbReference type="AlphaFoldDB" id="A0A0N1ECG9"/>
<dbReference type="RefSeq" id="WP_054197475.1">
    <property type="nucleotide sequence ID" value="NZ_JNOC01000006.1"/>
</dbReference>
<reference evidence="2 3" key="1">
    <citation type="submission" date="2014-06" db="EMBL/GenBank/DDBJ databases">
        <title>Helicobacter pullorum isolates in fresh chicken meat - phenotypic and genotypic features.</title>
        <authorList>
            <person name="Borges V."/>
            <person name="Santos A."/>
            <person name="Correia C.B."/>
            <person name="Saraiva M."/>
            <person name="Menard A."/>
            <person name="Vieira L."/>
            <person name="Sampaio D.A."/>
            <person name="Gomes J.P."/>
            <person name="Oleastro M."/>
        </authorList>
    </citation>
    <scope>NUCLEOTIDE SEQUENCE [LARGE SCALE GENOMIC DNA]</scope>
    <source>
        <strain evidence="2 3">229334/12</strain>
    </source>
</reference>
<comment type="caution">
    <text evidence="2">The sequence shown here is derived from an EMBL/GenBank/DDBJ whole genome shotgun (WGS) entry which is preliminary data.</text>
</comment>
<dbReference type="PATRIC" id="fig|35818.11.peg.2171"/>
<protein>
    <recommendedName>
        <fullName evidence="4">Periplasmic protein</fullName>
    </recommendedName>
</protein>
<dbReference type="Proteomes" id="UP000037997">
    <property type="component" value="Unassembled WGS sequence"/>
</dbReference>
<evidence type="ECO:0000313" key="2">
    <source>
        <dbReference type="EMBL" id="KPH56540.1"/>
    </source>
</evidence>
<name>A0A0N1ECG9_9HELI</name>
<sequence length="156" mass="18070">MKGLVVVLLSVMCVYANPATTITKSCDESYNEKFCGEDYHCGASRCFYKNLSSIEEAFRFYINEAIQAYESSDEPKSQNIYWLVYEYMLNTPLPKVNESSKYTANLSENARVCEFEFKRTKDRLIIEFNACQEEDDSITFIQRPDYIEILSTTVAM</sequence>
<feature type="signal peptide" evidence="1">
    <location>
        <begin position="1"/>
        <end position="18"/>
    </location>
</feature>
<feature type="chain" id="PRO_5005870235" description="Periplasmic protein" evidence="1">
    <location>
        <begin position="19"/>
        <end position="156"/>
    </location>
</feature>
<evidence type="ECO:0008006" key="4">
    <source>
        <dbReference type="Google" id="ProtNLM"/>
    </source>
</evidence>
<proteinExistence type="predicted"/>
<organism evidence="2 3">
    <name type="scientific">Helicobacter pullorum</name>
    <dbReference type="NCBI Taxonomy" id="35818"/>
    <lineage>
        <taxon>Bacteria</taxon>
        <taxon>Pseudomonadati</taxon>
        <taxon>Campylobacterota</taxon>
        <taxon>Epsilonproteobacteria</taxon>
        <taxon>Campylobacterales</taxon>
        <taxon>Helicobacteraceae</taxon>
        <taxon>Helicobacter</taxon>
    </lineage>
</organism>
<dbReference type="EMBL" id="JNOC01000006">
    <property type="protein sequence ID" value="KPH56540.1"/>
    <property type="molecule type" value="Genomic_DNA"/>
</dbReference>
<gene>
    <name evidence="2" type="ORF">HPU229334_10970</name>
</gene>
<evidence type="ECO:0000256" key="1">
    <source>
        <dbReference type="SAM" id="SignalP"/>
    </source>
</evidence>